<keyword evidence="1" id="KW-0812">Transmembrane</keyword>
<dbReference type="EMBL" id="FNDT01000011">
    <property type="protein sequence ID" value="SDI44541.1"/>
    <property type="molecule type" value="Genomic_DNA"/>
</dbReference>
<organism evidence="2 3">
    <name type="scientific">Arthrobacter subterraneus</name>
    <dbReference type="NCBI Taxonomy" id="335973"/>
    <lineage>
        <taxon>Bacteria</taxon>
        <taxon>Bacillati</taxon>
        <taxon>Actinomycetota</taxon>
        <taxon>Actinomycetes</taxon>
        <taxon>Micrococcales</taxon>
        <taxon>Micrococcaceae</taxon>
        <taxon>Arthrobacter</taxon>
    </lineage>
</organism>
<keyword evidence="3" id="KW-1185">Reference proteome</keyword>
<accession>A0A1G8KM66</accession>
<gene>
    <name evidence="2" type="ORF">SAMN04488693_11194</name>
</gene>
<proteinExistence type="predicted"/>
<reference evidence="2 3" key="1">
    <citation type="submission" date="2016-10" db="EMBL/GenBank/DDBJ databases">
        <authorList>
            <person name="de Groot N.N."/>
        </authorList>
    </citation>
    <scope>NUCLEOTIDE SEQUENCE [LARGE SCALE GENOMIC DNA]</scope>
    <source>
        <strain evidence="2 3">NP_1H</strain>
    </source>
</reference>
<keyword evidence="1" id="KW-1133">Transmembrane helix</keyword>
<protein>
    <submittedName>
        <fullName evidence="2">Uncharacterized protein</fullName>
    </submittedName>
</protein>
<feature type="transmembrane region" description="Helical" evidence="1">
    <location>
        <begin position="7"/>
        <end position="27"/>
    </location>
</feature>
<sequence>MKKWSKPARILFWLAVALIAFIVLRMILGDSAWFVAAIPGYIFVGYMANLGVQQVRHPPSSEPGDAAK</sequence>
<feature type="transmembrane region" description="Helical" evidence="1">
    <location>
        <begin position="33"/>
        <end position="52"/>
    </location>
</feature>
<name>A0A1G8KM66_9MICC</name>
<evidence type="ECO:0000313" key="3">
    <source>
        <dbReference type="Proteomes" id="UP000199258"/>
    </source>
</evidence>
<evidence type="ECO:0000256" key="1">
    <source>
        <dbReference type="SAM" id="Phobius"/>
    </source>
</evidence>
<keyword evidence="1" id="KW-0472">Membrane</keyword>
<dbReference type="AlphaFoldDB" id="A0A1G8KM66"/>
<evidence type="ECO:0000313" key="2">
    <source>
        <dbReference type="EMBL" id="SDI44541.1"/>
    </source>
</evidence>
<dbReference type="Proteomes" id="UP000199258">
    <property type="component" value="Unassembled WGS sequence"/>
</dbReference>